<evidence type="ECO:0000256" key="3">
    <source>
        <dbReference type="ARBA" id="ARBA00023163"/>
    </source>
</evidence>
<sequence>MRVVSQSSLEKLTVREVAAECGVTPPAIHYHLRGGDDLADRVVEAVAARIEVHLDPDASWIDQYVELVLAMDRAFLAYPGTGLHALTSTGPSAAATRLTDTALDILRNAGFTEEVAVQTFTATYLMFVGWLATRSRAEGNTIHPALAAAGAEDLGRDGGQPIEGAIRRILTTAKGDPQCPTN</sequence>
<dbReference type="SUPFAM" id="SSF46689">
    <property type="entry name" value="Homeodomain-like"/>
    <property type="match status" value="1"/>
</dbReference>
<accession>A0A100WNU7</accession>
<dbReference type="InterPro" id="IPR001387">
    <property type="entry name" value="Cro/C1-type_HTH"/>
</dbReference>
<keyword evidence="3" id="KW-0804">Transcription</keyword>
<dbReference type="InterPro" id="IPR001647">
    <property type="entry name" value="HTH_TetR"/>
</dbReference>
<evidence type="ECO:0000313" key="6">
    <source>
        <dbReference type="EMBL" id="GAT01970.1"/>
    </source>
</evidence>
<evidence type="ECO:0000256" key="1">
    <source>
        <dbReference type="ARBA" id="ARBA00023015"/>
    </source>
</evidence>
<evidence type="ECO:0000256" key="2">
    <source>
        <dbReference type="ARBA" id="ARBA00023125"/>
    </source>
</evidence>
<dbReference type="InterPro" id="IPR009057">
    <property type="entry name" value="Homeodomain-like_sf"/>
</dbReference>
<dbReference type="EMBL" id="BCSZ01000020">
    <property type="protein sequence ID" value="GAT01970.1"/>
    <property type="molecule type" value="Genomic_DNA"/>
</dbReference>
<dbReference type="SUPFAM" id="SSF48498">
    <property type="entry name" value="Tetracyclin repressor-like, C-terminal domain"/>
    <property type="match status" value="1"/>
</dbReference>
<dbReference type="Proteomes" id="UP000069705">
    <property type="component" value="Unassembled WGS sequence"/>
</dbReference>
<dbReference type="InterPro" id="IPR036271">
    <property type="entry name" value="Tet_transcr_reg_TetR-rel_C_sf"/>
</dbReference>
<dbReference type="Gene3D" id="1.10.357.10">
    <property type="entry name" value="Tetracycline Repressor, domain 2"/>
    <property type="match status" value="1"/>
</dbReference>
<gene>
    <name evidence="6" type="ORF">RMCFA_2082</name>
</gene>
<dbReference type="AlphaFoldDB" id="A0A100WNU7"/>
<dbReference type="CDD" id="cd00093">
    <property type="entry name" value="HTH_XRE"/>
    <property type="match status" value="1"/>
</dbReference>
<keyword evidence="2 4" id="KW-0238">DNA-binding</keyword>
<dbReference type="Pfam" id="PF02909">
    <property type="entry name" value="TetR_C_1"/>
    <property type="match status" value="1"/>
</dbReference>
<reference evidence="6 7" key="1">
    <citation type="journal article" date="2016" name="Genome Announc.">
        <title>Draft Genome Sequences of Five Rapidly Growing Mycobacterium Species, M. thermoresistibile, M. fortuitum subsp. acetamidolyticum, M. canariasense, M. brisbanense, and M. novocastrense.</title>
        <authorList>
            <person name="Katahira K."/>
            <person name="Ogura Y."/>
            <person name="Gotoh Y."/>
            <person name="Hayashi T."/>
        </authorList>
    </citation>
    <scope>NUCLEOTIDE SEQUENCE [LARGE SCALE GENOMIC DNA]</scope>
    <source>
        <strain evidence="6 7">JCM6368</strain>
    </source>
</reference>
<name>A0A100WNU7_MYCFO</name>
<reference evidence="7" key="2">
    <citation type="submission" date="2016-02" db="EMBL/GenBank/DDBJ databases">
        <title>Draft genome sequence of five rapidly growing Mycobacterium species.</title>
        <authorList>
            <person name="Katahira K."/>
            <person name="Gotou Y."/>
            <person name="Iida K."/>
            <person name="Ogura Y."/>
            <person name="Hayashi T."/>
        </authorList>
    </citation>
    <scope>NUCLEOTIDE SEQUENCE [LARGE SCALE GENOMIC DNA]</scope>
    <source>
        <strain evidence="7">JCM6368</strain>
    </source>
</reference>
<evidence type="ECO:0000259" key="5">
    <source>
        <dbReference type="PROSITE" id="PS50977"/>
    </source>
</evidence>
<organism evidence="6 7">
    <name type="scientific">Mycolicibacterium fortuitum subsp. acetamidolyticum</name>
    <dbReference type="NCBI Taxonomy" id="144550"/>
    <lineage>
        <taxon>Bacteria</taxon>
        <taxon>Bacillati</taxon>
        <taxon>Actinomycetota</taxon>
        <taxon>Actinomycetes</taxon>
        <taxon>Mycobacteriales</taxon>
        <taxon>Mycobacteriaceae</taxon>
        <taxon>Mycolicibacterium</taxon>
    </lineage>
</organism>
<evidence type="ECO:0000313" key="7">
    <source>
        <dbReference type="Proteomes" id="UP000069705"/>
    </source>
</evidence>
<keyword evidence="1" id="KW-0805">Transcription regulation</keyword>
<feature type="DNA-binding region" description="H-T-H motif" evidence="4">
    <location>
        <begin position="13"/>
        <end position="32"/>
    </location>
</feature>
<dbReference type="Pfam" id="PF00440">
    <property type="entry name" value="TetR_N"/>
    <property type="match status" value="1"/>
</dbReference>
<dbReference type="GO" id="GO:0045892">
    <property type="term" value="P:negative regulation of DNA-templated transcription"/>
    <property type="evidence" value="ECO:0007669"/>
    <property type="project" value="InterPro"/>
</dbReference>
<proteinExistence type="predicted"/>
<evidence type="ECO:0000256" key="4">
    <source>
        <dbReference type="PROSITE-ProRule" id="PRU00335"/>
    </source>
</evidence>
<feature type="domain" description="HTH tetR-type" evidence="5">
    <location>
        <begin position="1"/>
        <end position="50"/>
    </location>
</feature>
<dbReference type="GO" id="GO:0003677">
    <property type="term" value="F:DNA binding"/>
    <property type="evidence" value="ECO:0007669"/>
    <property type="project" value="UniProtKB-UniRule"/>
</dbReference>
<dbReference type="InterPro" id="IPR004111">
    <property type="entry name" value="Repressor_TetR_C"/>
</dbReference>
<dbReference type="PROSITE" id="PS50977">
    <property type="entry name" value="HTH_TETR_2"/>
    <property type="match status" value="1"/>
</dbReference>
<protein>
    <submittedName>
        <fullName evidence="6">Putative TetR family transcriptional regulator</fullName>
    </submittedName>
</protein>
<comment type="caution">
    <text evidence="6">The sequence shown here is derived from an EMBL/GenBank/DDBJ whole genome shotgun (WGS) entry which is preliminary data.</text>
</comment>